<keyword evidence="2" id="KW-1185">Reference proteome</keyword>
<gene>
    <name evidence="1" type="ORF">BJP25_16510</name>
</gene>
<proteinExistence type="predicted"/>
<evidence type="ECO:0000313" key="1">
    <source>
        <dbReference type="EMBL" id="OLR93828.1"/>
    </source>
</evidence>
<dbReference type="AlphaFoldDB" id="A0A1Q9LP82"/>
<dbReference type="NCBIfam" id="TIGR04268">
    <property type="entry name" value="FxSxx-COOH"/>
    <property type="match status" value="1"/>
</dbReference>
<dbReference type="OrthoDB" id="9977904at2"/>
<dbReference type="RefSeq" id="WP_075974727.1">
    <property type="nucleotide sequence ID" value="NZ_MKQR01000009.1"/>
</dbReference>
<dbReference type="InterPro" id="IPR026334">
    <property type="entry name" value="FxSxx-COOH"/>
</dbReference>
<dbReference type="STRING" id="1193682.BJP25_16510"/>
<organism evidence="1 2">
    <name type="scientific">Actinokineospora bangkokensis</name>
    <dbReference type="NCBI Taxonomy" id="1193682"/>
    <lineage>
        <taxon>Bacteria</taxon>
        <taxon>Bacillati</taxon>
        <taxon>Actinomycetota</taxon>
        <taxon>Actinomycetes</taxon>
        <taxon>Pseudonocardiales</taxon>
        <taxon>Pseudonocardiaceae</taxon>
        <taxon>Actinokineospora</taxon>
    </lineage>
</organism>
<evidence type="ECO:0000313" key="2">
    <source>
        <dbReference type="Proteomes" id="UP000186040"/>
    </source>
</evidence>
<reference evidence="1 2" key="1">
    <citation type="submission" date="2016-10" db="EMBL/GenBank/DDBJ databases">
        <title>The Draft Genome Sequence of Actinokineospora bangkokensis 44EHWT reveals the biosynthetic pathway of antifungal compounds Thailandins with unusual extender unit butylmalonyl-CoA.</title>
        <authorList>
            <person name="Greule A."/>
            <person name="Intra B."/>
            <person name="Flemming S."/>
            <person name="Rommel M.G."/>
            <person name="Panbangred W."/>
            <person name="Bechthold A."/>
        </authorList>
    </citation>
    <scope>NUCLEOTIDE SEQUENCE [LARGE SCALE GENOMIC DNA]</scope>
    <source>
        <strain evidence="1 2">44EHW</strain>
    </source>
</reference>
<sequence length="62" mass="6197">MGGEGDAVVGPAPEVGVGLPDLSGVGFAELEAMPDSVLRAALERVLRCGGGPDRFAAFQNAV</sequence>
<name>A0A1Q9LP82_9PSEU</name>
<comment type="caution">
    <text evidence="1">The sequence shown here is derived from an EMBL/GenBank/DDBJ whole genome shotgun (WGS) entry which is preliminary data.</text>
</comment>
<protein>
    <submittedName>
        <fullName evidence="1">FXSXX-COOH protein</fullName>
    </submittedName>
</protein>
<dbReference type="Proteomes" id="UP000186040">
    <property type="component" value="Unassembled WGS sequence"/>
</dbReference>
<dbReference type="EMBL" id="MKQR01000009">
    <property type="protein sequence ID" value="OLR93828.1"/>
    <property type="molecule type" value="Genomic_DNA"/>
</dbReference>
<accession>A0A1Q9LP82</accession>